<organism evidence="1 2">
    <name type="scientific">Planomonospora parontospora</name>
    <dbReference type="NCBI Taxonomy" id="58119"/>
    <lineage>
        <taxon>Bacteria</taxon>
        <taxon>Bacillati</taxon>
        <taxon>Actinomycetota</taxon>
        <taxon>Actinomycetes</taxon>
        <taxon>Streptosporangiales</taxon>
        <taxon>Streptosporangiaceae</taxon>
        <taxon>Planomonospora</taxon>
    </lineage>
</organism>
<reference evidence="1" key="2">
    <citation type="submission" date="2022-09" db="EMBL/GenBank/DDBJ databases">
        <authorList>
            <person name="Sun Q."/>
            <person name="Ohkuma M."/>
        </authorList>
    </citation>
    <scope>NUCLEOTIDE SEQUENCE</scope>
    <source>
        <strain evidence="1">JCM 3093</strain>
    </source>
</reference>
<gene>
    <name evidence="1" type="ORF">GCM10010126_60090</name>
</gene>
<comment type="caution">
    <text evidence="1">The sequence shown here is derived from an EMBL/GenBank/DDBJ whole genome shotgun (WGS) entry which is preliminary data.</text>
</comment>
<dbReference type="AlphaFoldDB" id="A0AA37BMB9"/>
<evidence type="ECO:0000313" key="1">
    <source>
        <dbReference type="EMBL" id="GGK92789.1"/>
    </source>
</evidence>
<reference evidence="1" key="1">
    <citation type="journal article" date="2014" name="Int. J. Syst. Evol. Microbiol.">
        <title>Complete genome sequence of Corynebacterium casei LMG S-19264T (=DSM 44701T), isolated from a smear-ripened cheese.</title>
        <authorList>
            <consortium name="US DOE Joint Genome Institute (JGI-PGF)"/>
            <person name="Walter F."/>
            <person name="Albersmeier A."/>
            <person name="Kalinowski J."/>
            <person name="Ruckert C."/>
        </authorList>
    </citation>
    <scope>NUCLEOTIDE SEQUENCE</scope>
    <source>
        <strain evidence="1">JCM 3093</strain>
    </source>
</reference>
<proteinExistence type="predicted"/>
<sequence>MTAPPRARARAAGLSGSLRGAVALCTGPGLFPDIRVLRVPPRRGHSGGRPFRPESMTGLMSRAAIALRTESTRETAPSLA</sequence>
<dbReference type="Proteomes" id="UP000627984">
    <property type="component" value="Unassembled WGS sequence"/>
</dbReference>
<protein>
    <submittedName>
        <fullName evidence="1">Uncharacterized protein</fullName>
    </submittedName>
</protein>
<accession>A0AA37BMB9</accession>
<evidence type="ECO:0000313" key="2">
    <source>
        <dbReference type="Proteomes" id="UP000627984"/>
    </source>
</evidence>
<dbReference type="EMBL" id="BMQD01000026">
    <property type="protein sequence ID" value="GGK92789.1"/>
    <property type="molecule type" value="Genomic_DNA"/>
</dbReference>
<name>A0AA37BMB9_9ACTN</name>